<dbReference type="Pfam" id="PF01459">
    <property type="entry name" value="Porin_3"/>
    <property type="match status" value="1"/>
</dbReference>
<dbReference type="InterPro" id="IPR027246">
    <property type="entry name" value="Porin_Euk/Tom40"/>
</dbReference>
<keyword evidence="9" id="KW-0472">Membrane</keyword>
<protein>
    <submittedName>
        <fullName evidence="10">Eukaryotic porin-domain-containing protein</fullName>
    </submittedName>
</protein>
<dbReference type="STRING" id="5288.A0A5C5G8M1"/>
<keyword evidence="5" id="KW-0812">Transmembrane</keyword>
<sequence length="372" mass="39883">MAAVPQFTAPFPSSAVAEPTYASALPSWLAPVGSLLDRFEAARERLNLPEPGKHEDLGREVKLTHLTNYTFDGARADLSKTLSQVPAFQVTHSFAMGGSAGPMGGINPGTYNFGAVFATSKVFMQGMVDNEGSVTGRFNYGWSPKNTTKASVQLAAGAASPSMFSLEHDRIGKDYTLSLKSYNPSPADFTGSYIAAYLQSLTPHFAVGVETLYQRPTPEMEDCSVGYIAKWHDVKKDEQGQALKDSWIATAQLMSQGIWQATYWKKLAANIDAGVDLICVPALNPRERKAVATAGVKYDFRLATFRGQVDSTGKVSALLEQRLSPAFAFNVAGEIDHVKQTSKFGVGLSLESASEEAMAAAMNAGPQGPPPL</sequence>
<keyword evidence="6" id="KW-1000">Mitochondrion outer membrane</keyword>
<evidence type="ECO:0000256" key="2">
    <source>
        <dbReference type="ARBA" id="ARBA00010510"/>
    </source>
</evidence>
<keyword evidence="11" id="KW-1185">Reference proteome</keyword>
<evidence type="ECO:0000313" key="11">
    <source>
        <dbReference type="Proteomes" id="UP000311382"/>
    </source>
</evidence>
<dbReference type="PANTHER" id="PTHR10802">
    <property type="entry name" value="MITOCHONDRIAL IMPORT RECEPTOR SUBUNIT TOM40"/>
    <property type="match status" value="1"/>
</dbReference>
<comment type="similarity">
    <text evidence="2">Belongs to the Tom40 family.</text>
</comment>
<reference evidence="10 11" key="1">
    <citation type="submission" date="2019-03" db="EMBL/GenBank/DDBJ databases">
        <title>Rhodosporidium diobovatum UCD-FST 08-225 genome sequencing, assembly, and annotation.</title>
        <authorList>
            <person name="Fakankun I.U."/>
            <person name="Fristensky B."/>
            <person name="Levin D.B."/>
        </authorList>
    </citation>
    <scope>NUCLEOTIDE SEQUENCE [LARGE SCALE GENOMIC DNA]</scope>
    <source>
        <strain evidence="10 11">UCD-FST 08-225</strain>
    </source>
</reference>
<keyword evidence="4" id="KW-1134">Transmembrane beta strand</keyword>
<evidence type="ECO:0000256" key="7">
    <source>
        <dbReference type="ARBA" id="ARBA00022927"/>
    </source>
</evidence>
<dbReference type="InterPro" id="IPR023614">
    <property type="entry name" value="Porin_dom_sf"/>
</dbReference>
<organism evidence="10 11">
    <name type="scientific">Rhodotorula diobovata</name>
    <dbReference type="NCBI Taxonomy" id="5288"/>
    <lineage>
        <taxon>Eukaryota</taxon>
        <taxon>Fungi</taxon>
        <taxon>Dikarya</taxon>
        <taxon>Basidiomycota</taxon>
        <taxon>Pucciniomycotina</taxon>
        <taxon>Microbotryomycetes</taxon>
        <taxon>Sporidiobolales</taxon>
        <taxon>Sporidiobolaceae</taxon>
        <taxon>Rhodotorula</taxon>
    </lineage>
</organism>
<evidence type="ECO:0000256" key="3">
    <source>
        <dbReference type="ARBA" id="ARBA00022448"/>
    </source>
</evidence>
<dbReference type="GO" id="GO:0008320">
    <property type="term" value="F:protein transmembrane transporter activity"/>
    <property type="evidence" value="ECO:0007669"/>
    <property type="project" value="InterPro"/>
</dbReference>
<comment type="caution">
    <text evidence="10">The sequence shown here is derived from an EMBL/GenBank/DDBJ whole genome shotgun (WGS) entry which is preliminary data.</text>
</comment>
<evidence type="ECO:0000256" key="1">
    <source>
        <dbReference type="ARBA" id="ARBA00004374"/>
    </source>
</evidence>
<keyword evidence="3" id="KW-0813">Transport</keyword>
<evidence type="ECO:0000256" key="8">
    <source>
        <dbReference type="ARBA" id="ARBA00023128"/>
    </source>
</evidence>
<dbReference type="GO" id="GO:0005741">
    <property type="term" value="C:mitochondrial outer membrane"/>
    <property type="evidence" value="ECO:0007669"/>
    <property type="project" value="UniProtKB-SubCell"/>
</dbReference>
<dbReference type="Gene3D" id="2.40.160.10">
    <property type="entry name" value="Porin"/>
    <property type="match status" value="1"/>
</dbReference>
<comment type="subcellular location">
    <subcellularLocation>
        <location evidence="1">Mitochondrion outer membrane</location>
        <topology evidence="1">Multi-pass membrane protein</topology>
    </subcellularLocation>
</comment>
<evidence type="ECO:0000256" key="5">
    <source>
        <dbReference type="ARBA" id="ARBA00022692"/>
    </source>
</evidence>
<keyword evidence="7" id="KW-0653">Protein transport</keyword>
<dbReference type="AlphaFoldDB" id="A0A5C5G8M1"/>
<evidence type="ECO:0000256" key="6">
    <source>
        <dbReference type="ARBA" id="ARBA00022787"/>
    </source>
</evidence>
<proteinExistence type="inferred from homology"/>
<dbReference type="OrthoDB" id="19656at2759"/>
<evidence type="ECO:0000313" key="10">
    <source>
        <dbReference type="EMBL" id="TNY24829.1"/>
    </source>
</evidence>
<dbReference type="GO" id="GO:0030150">
    <property type="term" value="P:protein import into mitochondrial matrix"/>
    <property type="evidence" value="ECO:0007669"/>
    <property type="project" value="InterPro"/>
</dbReference>
<dbReference type="InterPro" id="IPR037930">
    <property type="entry name" value="Tom40"/>
</dbReference>
<keyword evidence="8" id="KW-0496">Mitochondrion</keyword>
<dbReference type="Proteomes" id="UP000311382">
    <property type="component" value="Unassembled WGS sequence"/>
</dbReference>
<accession>A0A5C5G8M1</accession>
<dbReference type="CDD" id="cd07305">
    <property type="entry name" value="Porin3_Tom40"/>
    <property type="match status" value="1"/>
</dbReference>
<dbReference type="EMBL" id="SOZI01000001">
    <property type="protein sequence ID" value="TNY24829.1"/>
    <property type="molecule type" value="Genomic_DNA"/>
</dbReference>
<name>A0A5C5G8M1_9BASI</name>
<evidence type="ECO:0000256" key="9">
    <source>
        <dbReference type="ARBA" id="ARBA00023136"/>
    </source>
</evidence>
<gene>
    <name evidence="10" type="ORF">DMC30DRAFT_358252</name>
</gene>
<evidence type="ECO:0000256" key="4">
    <source>
        <dbReference type="ARBA" id="ARBA00022452"/>
    </source>
</evidence>